<sequence length="243" mass="24969">MDDPDPGRAVDGGATQNTISGPANGAVVQGRDINTVRISTPPCPLRKRRRRGPVAAGVVLAALLAVGAGLAVSRAGWWPVADKQPVQPMPSPAAPPTVPVPPSTSAAPPVASSGPRPASPAMRAPERSAAASTTSAPPRASRPIPVKPGPRIVNGGPCAFDALCFYRGAETVSARYDLPRTGDPVSCVTVVPGDPGFQALVNGSDYGYFLYPRRGCQGSPVRVSPGPNRHLSLATPVFSYSAW</sequence>
<evidence type="ECO:0000256" key="2">
    <source>
        <dbReference type="SAM" id="Phobius"/>
    </source>
</evidence>
<evidence type="ECO:0000256" key="1">
    <source>
        <dbReference type="SAM" id="MobiDB-lite"/>
    </source>
</evidence>
<feature type="compositionally biased region" description="Low complexity" evidence="1">
    <location>
        <begin position="103"/>
        <end position="143"/>
    </location>
</feature>
<keyword evidence="2" id="KW-0812">Transmembrane</keyword>
<reference evidence="4" key="1">
    <citation type="journal article" date="2019" name="Int. J. Syst. Evol. Microbiol.">
        <title>The Global Catalogue of Microorganisms (GCM) 10K type strain sequencing project: providing services to taxonomists for standard genome sequencing and annotation.</title>
        <authorList>
            <consortium name="The Broad Institute Genomics Platform"/>
            <consortium name="The Broad Institute Genome Sequencing Center for Infectious Disease"/>
            <person name="Wu L."/>
            <person name="Ma J."/>
        </authorList>
    </citation>
    <scope>NUCLEOTIDE SEQUENCE [LARGE SCALE GENOMIC DNA]</scope>
    <source>
        <strain evidence="4">CGMCC 4.7641</strain>
    </source>
</reference>
<evidence type="ECO:0000313" key="4">
    <source>
        <dbReference type="Proteomes" id="UP001597483"/>
    </source>
</evidence>
<accession>A0ABW5HKF2</accession>
<keyword evidence="4" id="KW-1185">Reference proteome</keyword>
<keyword evidence="2" id="KW-1133">Transmembrane helix</keyword>
<comment type="caution">
    <text evidence="3">The sequence shown here is derived from an EMBL/GenBank/DDBJ whole genome shotgun (WGS) entry which is preliminary data.</text>
</comment>
<dbReference type="EMBL" id="JBHUKS010000033">
    <property type="protein sequence ID" value="MFD2473640.1"/>
    <property type="molecule type" value="Genomic_DNA"/>
</dbReference>
<evidence type="ECO:0000313" key="3">
    <source>
        <dbReference type="EMBL" id="MFD2473640.1"/>
    </source>
</evidence>
<dbReference type="RefSeq" id="WP_378312281.1">
    <property type="nucleotide sequence ID" value="NZ_JBHUKS010000033.1"/>
</dbReference>
<feature type="transmembrane region" description="Helical" evidence="2">
    <location>
        <begin position="54"/>
        <end position="78"/>
    </location>
</feature>
<gene>
    <name evidence="3" type="ORF">ACFSVL_40000</name>
</gene>
<feature type="region of interest" description="Disordered" evidence="1">
    <location>
        <begin position="87"/>
        <end position="148"/>
    </location>
</feature>
<protein>
    <recommendedName>
        <fullName evidence="5">Serine/threonine protein kinase</fullName>
    </recommendedName>
</protein>
<evidence type="ECO:0008006" key="5">
    <source>
        <dbReference type="Google" id="ProtNLM"/>
    </source>
</evidence>
<feature type="compositionally biased region" description="Pro residues" evidence="1">
    <location>
        <begin position="87"/>
        <end position="102"/>
    </location>
</feature>
<proteinExistence type="predicted"/>
<organism evidence="3 4">
    <name type="scientific">Amycolatopsis silviterrae</name>
    <dbReference type="NCBI Taxonomy" id="1656914"/>
    <lineage>
        <taxon>Bacteria</taxon>
        <taxon>Bacillati</taxon>
        <taxon>Actinomycetota</taxon>
        <taxon>Actinomycetes</taxon>
        <taxon>Pseudonocardiales</taxon>
        <taxon>Pseudonocardiaceae</taxon>
        <taxon>Amycolatopsis</taxon>
    </lineage>
</organism>
<dbReference type="Proteomes" id="UP001597483">
    <property type="component" value="Unassembled WGS sequence"/>
</dbReference>
<name>A0ABW5HKF2_9PSEU</name>
<keyword evidence="2" id="KW-0472">Membrane</keyword>
<feature type="region of interest" description="Disordered" evidence="1">
    <location>
        <begin position="1"/>
        <end position="27"/>
    </location>
</feature>